<reference evidence="2 3" key="1">
    <citation type="journal article" date="2018" name="Nat. Genet.">
        <title>The Rosa genome provides new insights in the design of modern roses.</title>
        <authorList>
            <person name="Bendahmane M."/>
        </authorList>
    </citation>
    <scope>NUCLEOTIDE SEQUENCE [LARGE SCALE GENOMIC DNA]</scope>
    <source>
        <strain evidence="3">cv. Old Blush</strain>
    </source>
</reference>
<name>A0A2P6RHQ7_ROSCH</name>
<sequence>MLSNPFDRHELVSHDVEQVVCSICDTEQPVCLFLVLILIYERKKRRSLLGSDFVQCLWRGEKMVGRYGFVEARRKVGFEGGGDFGSRRSKKKKKIWSKKKKIWSIFVMVPFFFFFPFSK</sequence>
<dbReference type="AlphaFoldDB" id="A0A2P6RHQ7"/>
<evidence type="ECO:0000313" key="2">
    <source>
        <dbReference type="EMBL" id="PRQ45968.1"/>
    </source>
</evidence>
<protein>
    <submittedName>
        <fullName evidence="2">Uncharacterized protein</fullName>
    </submittedName>
</protein>
<keyword evidence="1" id="KW-1133">Transmembrane helix</keyword>
<evidence type="ECO:0000313" key="3">
    <source>
        <dbReference type="Proteomes" id="UP000238479"/>
    </source>
</evidence>
<feature type="transmembrane region" description="Helical" evidence="1">
    <location>
        <begin position="102"/>
        <end position="118"/>
    </location>
</feature>
<keyword evidence="1" id="KW-0472">Membrane</keyword>
<dbReference type="EMBL" id="PDCK01000041">
    <property type="protein sequence ID" value="PRQ45968.1"/>
    <property type="molecule type" value="Genomic_DNA"/>
</dbReference>
<keyword evidence="3" id="KW-1185">Reference proteome</keyword>
<dbReference type="Proteomes" id="UP000238479">
    <property type="component" value="Chromosome 3"/>
</dbReference>
<evidence type="ECO:0000256" key="1">
    <source>
        <dbReference type="SAM" id="Phobius"/>
    </source>
</evidence>
<dbReference type="Gramene" id="PRQ45968">
    <property type="protein sequence ID" value="PRQ45968"/>
    <property type="gene ID" value="RchiOBHm_Chr3g0497511"/>
</dbReference>
<proteinExistence type="predicted"/>
<comment type="caution">
    <text evidence="2">The sequence shown here is derived from an EMBL/GenBank/DDBJ whole genome shotgun (WGS) entry which is preliminary data.</text>
</comment>
<gene>
    <name evidence="2" type="ORF">RchiOBHm_Chr3g0497511</name>
</gene>
<accession>A0A2P6RHQ7</accession>
<keyword evidence="1" id="KW-0812">Transmembrane</keyword>
<organism evidence="2 3">
    <name type="scientific">Rosa chinensis</name>
    <name type="common">China rose</name>
    <dbReference type="NCBI Taxonomy" id="74649"/>
    <lineage>
        <taxon>Eukaryota</taxon>
        <taxon>Viridiplantae</taxon>
        <taxon>Streptophyta</taxon>
        <taxon>Embryophyta</taxon>
        <taxon>Tracheophyta</taxon>
        <taxon>Spermatophyta</taxon>
        <taxon>Magnoliopsida</taxon>
        <taxon>eudicotyledons</taxon>
        <taxon>Gunneridae</taxon>
        <taxon>Pentapetalae</taxon>
        <taxon>rosids</taxon>
        <taxon>fabids</taxon>
        <taxon>Rosales</taxon>
        <taxon>Rosaceae</taxon>
        <taxon>Rosoideae</taxon>
        <taxon>Rosoideae incertae sedis</taxon>
        <taxon>Rosa</taxon>
    </lineage>
</organism>